<keyword evidence="2" id="KW-1185">Reference proteome</keyword>
<reference evidence="2" key="1">
    <citation type="journal article" date="2019" name="Int. J. Syst. Evol. Microbiol.">
        <title>The Global Catalogue of Microorganisms (GCM) 10K type strain sequencing project: providing services to taxonomists for standard genome sequencing and annotation.</title>
        <authorList>
            <consortium name="The Broad Institute Genomics Platform"/>
            <consortium name="The Broad Institute Genome Sequencing Center for Infectious Disease"/>
            <person name="Wu L."/>
            <person name="Ma J."/>
        </authorList>
    </citation>
    <scope>NUCLEOTIDE SEQUENCE [LARGE SCALE GENOMIC DNA]</scope>
    <source>
        <strain evidence="2">TBRC 5832</strain>
    </source>
</reference>
<gene>
    <name evidence="1" type="ORF">ACFO0C_33070</name>
</gene>
<name>A0ABV8IZW1_9ACTN</name>
<dbReference type="RefSeq" id="WP_378070672.1">
    <property type="nucleotide sequence ID" value="NZ_JBHSBL010000021.1"/>
</dbReference>
<sequence>MNAIASNMDGRALQAEGHARQLSRLSGVYSPAWSAVGGSPTSDHRLVGVDPAIRC</sequence>
<evidence type="ECO:0000313" key="1">
    <source>
        <dbReference type="EMBL" id="MFC4069782.1"/>
    </source>
</evidence>
<dbReference type="EMBL" id="JBHSBL010000021">
    <property type="protein sequence ID" value="MFC4069782.1"/>
    <property type="molecule type" value="Genomic_DNA"/>
</dbReference>
<proteinExistence type="predicted"/>
<protein>
    <submittedName>
        <fullName evidence="1">Uncharacterized protein</fullName>
    </submittedName>
</protein>
<accession>A0ABV8IZW1</accession>
<dbReference type="Proteomes" id="UP001595867">
    <property type="component" value="Unassembled WGS sequence"/>
</dbReference>
<comment type="caution">
    <text evidence="1">The sequence shown here is derived from an EMBL/GenBank/DDBJ whole genome shotgun (WGS) entry which is preliminary data.</text>
</comment>
<organism evidence="1 2">
    <name type="scientific">Actinoplanes subglobosus</name>
    <dbReference type="NCBI Taxonomy" id="1547892"/>
    <lineage>
        <taxon>Bacteria</taxon>
        <taxon>Bacillati</taxon>
        <taxon>Actinomycetota</taxon>
        <taxon>Actinomycetes</taxon>
        <taxon>Micromonosporales</taxon>
        <taxon>Micromonosporaceae</taxon>
        <taxon>Actinoplanes</taxon>
    </lineage>
</organism>
<evidence type="ECO:0000313" key="2">
    <source>
        <dbReference type="Proteomes" id="UP001595867"/>
    </source>
</evidence>